<reference evidence="2" key="1">
    <citation type="submission" date="2024-07" db="EMBL/GenBank/DDBJ databases">
        <authorList>
            <person name="Yu S.T."/>
        </authorList>
    </citation>
    <scope>NUCLEOTIDE SEQUENCE</scope>
    <source>
        <strain evidence="2">R08</strain>
    </source>
</reference>
<dbReference type="Pfam" id="PF13021">
    <property type="entry name" value="DUF3885"/>
    <property type="match status" value="1"/>
</dbReference>
<dbReference type="AlphaFoldDB" id="A0AB39MDE4"/>
<sequence length="201" mass="23133">MSTDDDVSTLLAALWRERWPSGPPVAHTFRSTYADRWVRFHSLPGSKRYPESEDEYAVLLHRYNTVLDELFAGAEVFVVTVDWTWSGPAATPTPWLEPRRTLHPDGIHWWTESDEDEDDPELRTHTRFYADRRAWRHGCADELLRAVADDALYDVFFTDTGLRRIHHPYDGGADAILTDPAERDRLRASHTDWLSGQASGL</sequence>
<name>A0AB39MDE4_9ACTN</name>
<gene>
    <name evidence="2" type="ORF">AB5J58_30820</name>
</gene>
<organism evidence="2">
    <name type="scientific">Streptomyces sp. R08</name>
    <dbReference type="NCBI Taxonomy" id="3238624"/>
    <lineage>
        <taxon>Bacteria</taxon>
        <taxon>Bacillati</taxon>
        <taxon>Actinomycetota</taxon>
        <taxon>Actinomycetes</taxon>
        <taxon>Kitasatosporales</taxon>
        <taxon>Streptomycetaceae</taxon>
        <taxon>Streptomyces</taxon>
    </lineage>
</organism>
<dbReference type="RefSeq" id="WP_369189910.1">
    <property type="nucleotide sequence ID" value="NZ_CP163431.1"/>
</dbReference>
<dbReference type="InterPro" id="IPR024976">
    <property type="entry name" value="DUF3885"/>
</dbReference>
<accession>A0AB39MDE4</accession>
<dbReference type="EMBL" id="CP163431">
    <property type="protein sequence ID" value="XDQ04277.1"/>
    <property type="molecule type" value="Genomic_DNA"/>
</dbReference>
<protein>
    <recommendedName>
        <fullName evidence="1">DUF3885 domain-containing protein</fullName>
    </recommendedName>
</protein>
<feature type="domain" description="DUF3885" evidence="1">
    <location>
        <begin position="26"/>
        <end position="195"/>
    </location>
</feature>
<proteinExistence type="predicted"/>
<evidence type="ECO:0000259" key="1">
    <source>
        <dbReference type="Pfam" id="PF13021"/>
    </source>
</evidence>
<evidence type="ECO:0000313" key="2">
    <source>
        <dbReference type="EMBL" id="XDQ04277.1"/>
    </source>
</evidence>